<name>A0A7X6BAF9_9SPHN</name>
<proteinExistence type="predicted"/>
<evidence type="ECO:0000256" key="1">
    <source>
        <dbReference type="SAM" id="Phobius"/>
    </source>
</evidence>
<feature type="transmembrane region" description="Helical" evidence="1">
    <location>
        <begin position="75"/>
        <end position="103"/>
    </location>
</feature>
<dbReference type="Proteomes" id="UP000535078">
    <property type="component" value="Unassembled WGS sequence"/>
</dbReference>
<keyword evidence="1" id="KW-1133">Transmembrane helix</keyword>
<keyword evidence="3" id="KW-1185">Reference proteome</keyword>
<keyword evidence="1" id="KW-0472">Membrane</keyword>
<reference evidence="2 3" key="1">
    <citation type="submission" date="2020-03" db="EMBL/GenBank/DDBJ databases">
        <title>Genomic Encyclopedia of Type Strains, Phase IV (KMG-IV): sequencing the most valuable type-strain genomes for metagenomic binning, comparative biology and taxonomic classification.</title>
        <authorList>
            <person name="Goeker M."/>
        </authorList>
    </citation>
    <scope>NUCLEOTIDE SEQUENCE [LARGE SCALE GENOMIC DNA]</scope>
    <source>
        <strain evidence="2 3">DSM 25229</strain>
    </source>
</reference>
<evidence type="ECO:0000313" key="3">
    <source>
        <dbReference type="Proteomes" id="UP000535078"/>
    </source>
</evidence>
<keyword evidence="1" id="KW-0812">Transmembrane</keyword>
<dbReference type="AlphaFoldDB" id="A0A7X6BAF9"/>
<organism evidence="2 3">
    <name type="scientific">Sphingopyxis italica</name>
    <dbReference type="NCBI Taxonomy" id="1129133"/>
    <lineage>
        <taxon>Bacteria</taxon>
        <taxon>Pseudomonadati</taxon>
        <taxon>Pseudomonadota</taxon>
        <taxon>Alphaproteobacteria</taxon>
        <taxon>Sphingomonadales</taxon>
        <taxon>Sphingomonadaceae</taxon>
        <taxon>Sphingopyxis</taxon>
    </lineage>
</organism>
<dbReference type="RefSeq" id="WP_167922683.1">
    <property type="nucleotide sequence ID" value="NZ_JAATIT010000005.1"/>
</dbReference>
<dbReference type="EMBL" id="JAATIT010000005">
    <property type="protein sequence ID" value="NJB91324.1"/>
    <property type="molecule type" value="Genomic_DNA"/>
</dbReference>
<protein>
    <submittedName>
        <fullName evidence="2">Uncharacterized Zn finger protein (UPF0148 family)</fullName>
    </submittedName>
</protein>
<sequence length="108" mass="11037">MSEVEIATNGCTGCGNPLFADAKFCSECGQSVNVVEPETVKSAVSTFAQGTAVEAKVLALDTIKNKDVQKVVAGAALGAVIAPAIPFVTISMGAVLGGGYVLYKRLTR</sequence>
<evidence type="ECO:0000313" key="2">
    <source>
        <dbReference type="EMBL" id="NJB91324.1"/>
    </source>
</evidence>
<gene>
    <name evidence="2" type="ORF">GGR90_003533</name>
</gene>
<comment type="caution">
    <text evidence="2">The sequence shown here is derived from an EMBL/GenBank/DDBJ whole genome shotgun (WGS) entry which is preliminary data.</text>
</comment>
<accession>A0A7X6BAF9</accession>